<dbReference type="InterPro" id="IPR002347">
    <property type="entry name" value="SDR_fam"/>
</dbReference>
<proteinExistence type="inferred from homology"/>
<evidence type="ECO:0000256" key="1">
    <source>
        <dbReference type="ARBA" id="ARBA00006484"/>
    </source>
</evidence>
<dbReference type="GO" id="GO:0005829">
    <property type="term" value="C:cytosol"/>
    <property type="evidence" value="ECO:0007669"/>
    <property type="project" value="TreeGrafter"/>
</dbReference>
<reference evidence="3" key="2">
    <citation type="submission" date="2020-09" db="EMBL/GenBank/DDBJ databases">
        <authorList>
            <person name="Sun Q."/>
            <person name="Kim S."/>
        </authorList>
    </citation>
    <scope>NUCLEOTIDE SEQUENCE</scope>
    <source>
        <strain evidence="3">KCTC 12711</strain>
    </source>
</reference>
<keyword evidence="4" id="KW-1185">Reference proteome</keyword>
<evidence type="ECO:0000313" key="3">
    <source>
        <dbReference type="EMBL" id="GHA01619.1"/>
    </source>
</evidence>
<dbReference type="Proteomes" id="UP000614811">
    <property type="component" value="Unassembled WGS sequence"/>
</dbReference>
<comment type="caution">
    <text evidence="3">The sequence shown here is derived from an EMBL/GenBank/DDBJ whole genome shotgun (WGS) entry which is preliminary data.</text>
</comment>
<dbReference type="PANTHER" id="PTHR43391:SF86">
    <property type="entry name" value="SHORT-CHAIN DEHYDROGENASE_REDUCTASE FAMILY PROTEIN"/>
    <property type="match status" value="1"/>
</dbReference>
<gene>
    <name evidence="3" type="ORF">GCM10008090_08470</name>
</gene>
<dbReference type="CDD" id="cd05233">
    <property type="entry name" value="SDR_c"/>
    <property type="match status" value="1"/>
</dbReference>
<evidence type="ECO:0000313" key="4">
    <source>
        <dbReference type="Proteomes" id="UP000614811"/>
    </source>
</evidence>
<protein>
    <submittedName>
        <fullName evidence="3">Short-chain dehydrogenase</fullName>
    </submittedName>
</protein>
<dbReference type="Gene3D" id="3.40.50.720">
    <property type="entry name" value="NAD(P)-binding Rossmann-like Domain"/>
    <property type="match status" value="1"/>
</dbReference>
<dbReference type="EMBL" id="BMXA01000001">
    <property type="protein sequence ID" value="GHA01619.1"/>
    <property type="molecule type" value="Genomic_DNA"/>
</dbReference>
<dbReference type="AlphaFoldDB" id="A0A918RLE4"/>
<accession>A0A918RLE4</accession>
<dbReference type="PROSITE" id="PS00061">
    <property type="entry name" value="ADH_SHORT"/>
    <property type="match status" value="1"/>
</dbReference>
<dbReference type="InterPro" id="IPR020904">
    <property type="entry name" value="Sc_DH/Rdtase_CS"/>
</dbReference>
<dbReference type="SUPFAM" id="SSF51735">
    <property type="entry name" value="NAD(P)-binding Rossmann-fold domains"/>
    <property type="match status" value="1"/>
</dbReference>
<dbReference type="RefSeq" id="WP_189398744.1">
    <property type="nucleotide sequence ID" value="NZ_BMXA01000001.1"/>
</dbReference>
<dbReference type="InterPro" id="IPR036291">
    <property type="entry name" value="NAD(P)-bd_dom_sf"/>
</dbReference>
<evidence type="ECO:0000256" key="2">
    <source>
        <dbReference type="ARBA" id="ARBA00023002"/>
    </source>
</evidence>
<organism evidence="3 4">
    <name type="scientific">Arenicella chitinivorans</name>
    <dbReference type="NCBI Taxonomy" id="1329800"/>
    <lineage>
        <taxon>Bacteria</taxon>
        <taxon>Pseudomonadati</taxon>
        <taxon>Pseudomonadota</taxon>
        <taxon>Gammaproteobacteria</taxon>
        <taxon>Arenicellales</taxon>
        <taxon>Arenicellaceae</taxon>
        <taxon>Arenicella</taxon>
    </lineage>
</organism>
<reference evidence="3" key="1">
    <citation type="journal article" date="2014" name="Int. J. Syst. Evol. Microbiol.">
        <title>Complete genome sequence of Corynebacterium casei LMG S-19264T (=DSM 44701T), isolated from a smear-ripened cheese.</title>
        <authorList>
            <consortium name="US DOE Joint Genome Institute (JGI-PGF)"/>
            <person name="Walter F."/>
            <person name="Albersmeier A."/>
            <person name="Kalinowski J."/>
            <person name="Ruckert C."/>
        </authorList>
    </citation>
    <scope>NUCLEOTIDE SEQUENCE</scope>
    <source>
        <strain evidence="3">KCTC 12711</strain>
    </source>
</reference>
<name>A0A918RLE4_9GAMM</name>
<keyword evidence="2" id="KW-0560">Oxidoreductase</keyword>
<dbReference type="PRINTS" id="PR00081">
    <property type="entry name" value="GDHRDH"/>
</dbReference>
<sequence length="237" mass="25604">MKHNKLKPELPKRALVTGASTGIGLAVAQGLHKSGYTVDGIARGKPAQVSDWLTMHQIDLSKINTLPDKLRALSLDHSVLVLNAGYGRFGGLEQFSYSQIQHLLDTNLTSNVFLIKHFLPHLKRAGGGDVVIIGSESALQGGPAGAVYCASKFALRGLAQSLRADCAGNNIRVMLINPGPVATEFFAETSFEPKSGEVYSLTAEQVAESVLHAIQQPRNVVIEEINLQPMHRSFQKK</sequence>
<comment type="similarity">
    <text evidence="1">Belongs to the short-chain dehydrogenases/reductases (SDR) family.</text>
</comment>
<dbReference type="Pfam" id="PF00106">
    <property type="entry name" value="adh_short"/>
    <property type="match status" value="1"/>
</dbReference>
<dbReference type="GO" id="GO:0016491">
    <property type="term" value="F:oxidoreductase activity"/>
    <property type="evidence" value="ECO:0007669"/>
    <property type="project" value="UniProtKB-KW"/>
</dbReference>
<dbReference type="PANTHER" id="PTHR43391">
    <property type="entry name" value="RETINOL DEHYDROGENASE-RELATED"/>
    <property type="match status" value="1"/>
</dbReference>